<dbReference type="PANTHER" id="PTHR33991">
    <property type="entry name" value="DNA REPAIR PROTEIN RECO"/>
    <property type="match status" value="1"/>
</dbReference>
<keyword evidence="1" id="KW-0227">DNA damage</keyword>
<dbReference type="NCBIfam" id="TIGR00613">
    <property type="entry name" value="reco"/>
    <property type="match status" value="1"/>
</dbReference>
<gene>
    <name evidence="5" type="primary">recO</name>
    <name evidence="5" type="ORF">H359_0230</name>
</gene>
<proteinExistence type="predicted"/>
<keyword evidence="2" id="KW-0233">DNA recombination</keyword>
<accession>A0ABP2XFB3</accession>
<keyword evidence="3" id="KW-0234">DNA repair</keyword>
<protein>
    <submittedName>
        <fullName evidence="5">DNA repair protein RecO</fullName>
    </submittedName>
</protein>
<name>A0ABP2XFB3_9CHLA</name>
<organism evidence="5 6">
    <name type="scientific">Chlamydia ibidis 10-1398/6</name>
    <dbReference type="NCBI Taxonomy" id="1046581"/>
    <lineage>
        <taxon>Bacteria</taxon>
        <taxon>Pseudomonadati</taxon>
        <taxon>Chlamydiota</taxon>
        <taxon>Chlamydiia</taxon>
        <taxon>Chlamydiales</taxon>
        <taxon>Chlamydiaceae</taxon>
        <taxon>Chlamydia/Chlamydophila group</taxon>
        <taxon>Chlamydia</taxon>
    </lineage>
</organism>
<sequence length="230" mass="25861">MLSNLPGIVLKICPSGKDHLIATILSPVGLVSFFVKHGQTLSCEFRDCLQPISLGEFQLQERANKIRILVRAEVKNPFSEIKASYELLSAAGNMVRGILMSQWHEKPSKILFTLVLNFLIRLPQSKNPQMFASIFLIKLLQYEGILDLSSKCSTCKQVIATPNLIRYQGMKFCPKDAPESGIQLEREEEKIICAIAQAKKFQDLVELSNFPIKLSEKIIALFQTTQHVNA</sequence>
<dbReference type="InterPro" id="IPR003717">
    <property type="entry name" value="RecO"/>
</dbReference>
<dbReference type="SUPFAM" id="SSF57863">
    <property type="entry name" value="ArfGap/RecO-like zinc finger"/>
    <property type="match status" value="1"/>
</dbReference>
<dbReference type="RefSeq" id="WP_020370874.1">
    <property type="nucleotide sequence ID" value="NZ_APJW01000001.1"/>
</dbReference>
<evidence type="ECO:0000256" key="2">
    <source>
        <dbReference type="ARBA" id="ARBA00023172"/>
    </source>
</evidence>
<comment type="caution">
    <text evidence="5">The sequence shown here is derived from an EMBL/GenBank/DDBJ whole genome shotgun (WGS) entry which is preliminary data.</text>
</comment>
<feature type="domain" description="DNA replication/recombination mediator RecO N-terminal" evidence="4">
    <location>
        <begin position="3"/>
        <end position="78"/>
    </location>
</feature>
<dbReference type="PANTHER" id="PTHR33991:SF1">
    <property type="entry name" value="DNA REPAIR PROTEIN RECO"/>
    <property type="match status" value="1"/>
</dbReference>
<reference evidence="5 6" key="1">
    <citation type="submission" date="2013-07" db="EMBL/GenBank/DDBJ databases">
        <title>Isolation of a new Chlamydia species from the feral Sacred Ibis (Threskiornis aethiopicus): Chlamydia ibidis.</title>
        <authorList>
            <person name="Vorimore F."/>
            <person name="Hsia R.-C."/>
            <person name="Huot-Creasy H."/>
            <person name="Bastian S."/>
            <person name="Deruyter L."/>
            <person name="Passet A."/>
            <person name="Sachse K."/>
            <person name="Bavoil P."/>
            <person name="Myers G."/>
            <person name="Laroucau K."/>
        </authorList>
    </citation>
    <scope>NUCLEOTIDE SEQUENCE [LARGE SCALE GENOMIC DNA]</scope>
    <source>
        <strain evidence="5 6">10-1398/6</strain>
    </source>
</reference>
<dbReference type="InterPro" id="IPR012340">
    <property type="entry name" value="NA-bd_OB-fold"/>
</dbReference>
<evidence type="ECO:0000313" key="6">
    <source>
        <dbReference type="Proteomes" id="UP000016064"/>
    </source>
</evidence>
<dbReference type="Pfam" id="PF02565">
    <property type="entry name" value="RecO_C"/>
    <property type="match status" value="1"/>
</dbReference>
<evidence type="ECO:0000313" key="5">
    <source>
        <dbReference type="EMBL" id="EQM63129.1"/>
    </source>
</evidence>
<dbReference type="InterPro" id="IPR037278">
    <property type="entry name" value="ARFGAP/RecO"/>
</dbReference>
<dbReference type="Pfam" id="PF11967">
    <property type="entry name" value="RecO_N"/>
    <property type="match status" value="1"/>
</dbReference>
<evidence type="ECO:0000256" key="1">
    <source>
        <dbReference type="ARBA" id="ARBA00022763"/>
    </source>
</evidence>
<keyword evidence="6" id="KW-1185">Reference proteome</keyword>
<dbReference type="EMBL" id="APJW01000001">
    <property type="protein sequence ID" value="EQM63129.1"/>
    <property type="molecule type" value="Genomic_DNA"/>
</dbReference>
<evidence type="ECO:0000259" key="4">
    <source>
        <dbReference type="Pfam" id="PF11967"/>
    </source>
</evidence>
<dbReference type="SUPFAM" id="SSF50249">
    <property type="entry name" value="Nucleic acid-binding proteins"/>
    <property type="match status" value="1"/>
</dbReference>
<dbReference type="Proteomes" id="UP000016064">
    <property type="component" value="Unassembled WGS sequence"/>
</dbReference>
<dbReference type="InterPro" id="IPR022572">
    <property type="entry name" value="DNA_rep/recomb_RecO_N"/>
</dbReference>
<evidence type="ECO:0000256" key="3">
    <source>
        <dbReference type="ARBA" id="ARBA00023204"/>
    </source>
</evidence>